<dbReference type="EMBL" id="JAAKFY010000011">
    <property type="protein sequence ID" value="KAF3849980.1"/>
    <property type="molecule type" value="Genomic_DNA"/>
</dbReference>
<evidence type="ECO:0008006" key="3">
    <source>
        <dbReference type="Google" id="ProtNLM"/>
    </source>
</evidence>
<protein>
    <recommendedName>
        <fullName evidence="3">Apolipoprotein B</fullName>
    </recommendedName>
</protein>
<accession>A0A7J5YKT3</accession>
<dbReference type="PANTHER" id="PTHR13769:SF5">
    <property type="entry name" value="APOLIPOPROTEIN B-100-RELATED"/>
    <property type="match status" value="1"/>
</dbReference>
<comment type="caution">
    <text evidence="1">The sequence shown here is derived from an EMBL/GenBank/DDBJ whole genome shotgun (WGS) entry which is preliminary data.</text>
</comment>
<organism evidence="1 2">
    <name type="scientific">Dissostichus mawsoni</name>
    <name type="common">Antarctic cod</name>
    <dbReference type="NCBI Taxonomy" id="36200"/>
    <lineage>
        <taxon>Eukaryota</taxon>
        <taxon>Metazoa</taxon>
        <taxon>Chordata</taxon>
        <taxon>Craniata</taxon>
        <taxon>Vertebrata</taxon>
        <taxon>Euteleostomi</taxon>
        <taxon>Actinopterygii</taxon>
        <taxon>Neopterygii</taxon>
        <taxon>Teleostei</taxon>
        <taxon>Neoteleostei</taxon>
        <taxon>Acanthomorphata</taxon>
        <taxon>Eupercaria</taxon>
        <taxon>Perciformes</taxon>
        <taxon>Notothenioidei</taxon>
        <taxon>Nototheniidae</taxon>
        <taxon>Dissostichus</taxon>
    </lineage>
</organism>
<dbReference type="AlphaFoldDB" id="A0A7J5YKT3"/>
<name>A0A7J5YKT3_DISMA</name>
<reference evidence="1 2" key="1">
    <citation type="submission" date="2020-03" db="EMBL/GenBank/DDBJ databases">
        <title>Dissostichus mawsoni Genome sequencing and assembly.</title>
        <authorList>
            <person name="Park H."/>
        </authorList>
    </citation>
    <scope>NUCLEOTIDE SEQUENCE [LARGE SCALE GENOMIC DNA]</scope>
    <source>
        <strain evidence="1">DM0001</strain>
        <tissue evidence="1">Muscle</tissue>
    </source>
</reference>
<proteinExistence type="predicted"/>
<dbReference type="GO" id="GO:0034361">
    <property type="term" value="C:very-low-density lipoprotein particle"/>
    <property type="evidence" value="ECO:0007669"/>
    <property type="project" value="TreeGrafter"/>
</dbReference>
<keyword evidence="2" id="KW-1185">Reference proteome</keyword>
<evidence type="ECO:0000313" key="2">
    <source>
        <dbReference type="Proteomes" id="UP000518266"/>
    </source>
</evidence>
<dbReference type="GO" id="GO:0050750">
    <property type="term" value="F:low-density lipoprotein particle receptor binding"/>
    <property type="evidence" value="ECO:0007669"/>
    <property type="project" value="TreeGrafter"/>
</dbReference>
<evidence type="ECO:0000313" key="1">
    <source>
        <dbReference type="EMBL" id="KAF3849980.1"/>
    </source>
</evidence>
<dbReference type="GO" id="GO:0034362">
    <property type="term" value="C:low-density lipoprotein particle"/>
    <property type="evidence" value="ECO:0007669"/>
    <property type="project" value="TreeGrafter"/>
</dbReference>
<dbReference type="GO" id="GO:0042632">
    <property type="term" value="P:cholesterol homeostasis"/>
    <property type="evidence" value="ECO:0007669"/>
    <property type="project" value="TreeGrafter"/>
</dbReference>
<sequence length="449" mass="48775">MSRVVLAETLKFSHVNLGVEHQASVTLYGQSAQAQGKTTIKVITTPYTADFMNTAFIAMEEGMSASLDTTYNHVVDLPIVMVRSEATVTQKAVARQDGYKLTLTVDNSGTGKINANEGTHKSNLQLTINPSTVTLTFSGDTDSTILKMKQQINAESGTLSFFKFNVRNEAEAPIIKNSLMVASGHVNLYDLKAELKANHDTELYGEISGVLSNGINIEVRPVELIFDFQNKGNAKVNIFESLIAKIDLQNDYSATLKPNSQKINTVALARLNQYKISYNYTVDNNPHDAGIFVAIESEANLDFLSSPISIPEFDLPFVDFRTPEITTGLNNILTTTEQTVDVDAKIVYHKSEAAPLVDMMGLIQIPSVGNLITELSVKSAILNLNVNAGLYAEEDLVFRLGATTASVFEGLKAKLDGTTSLTTRRGIKLANSCPLKILTLKAPMTAPSA</sequence>
<dbReference type="Proteomes" id="UP000518266">
    <property type="component" value="Unassembled WGS sequence"/>
</dbReference>
<dbReference type="PANTHER" id="PTHR13769">
    <property type="entry name" value="APOLIPOPROTEIN B"/>
    <property type="match status" value="1"/>
</dbReference>
<dbReference type="GO" id="GO:0034359">
    <property type="term" value="C:mature chylomicron"/>
    <property type="evidence" value="ECO:0007669"/>
    <property type="project" value="TreeGrafter"/>
</dbReference>
<gene>
    <name evidence="1" type="ORF">F7725_019699</name>
</gene>
<dbReference type="GO" id="GO:0006642">
    <property type="term" value="P:triglyceride mobilization"/>
    <property type="evidence" value="ECO:0007669"/>
    <property type="project" value="TreeGrafter"/>
</dbReference>
<dbReference type="GO" id="GO:0030301">
    <property type="term" value="P:cholesterol transport"/>
    <property type="evidence" value="ECO:0007669"/>
    <property type="project" value="TreeGrafter"/>
</dbReference>
<dbReference type="GO" id="GO:0042953">
    <property type="term" value="P:lipoprotein transport"/>
    <property type="evidence" value="ECO:0007669"/>
    <property type="project" value="TreeGrafter"/>
</dbReference>
<dbReference type="InterPro" id="IPR052418">
    <property type="entry name" value="Apolipoprotein_B"/>
</dbReference>
<dbReference type="GO" id="GO:0120020">
    <property type="term" value="F:cholesterol transfer activity"/>
    <property type="evidence" value="ECO:0007669"/>
    <property type="project" value="TreeGrafter"/>
</dbReference>